<comment type="similarity">
    <text evidence="2">Belongs to the glycosyl hydrolase 29 family.</text>
</comment>
<evidence type="ECO:0000259" key="10">
    <source>
        <dbReference type="Pfam" id="PF16757"/>
    </source>
</evidence>
<accession>A0A223NZX8</accession>
<evidence type="ECO:0000256" key="5">
    <source>
        <dbReference type="ARBA" id="ARBA00022801"/>
    </source>
</evidence>
<keyword evidence="6" id="KW-0326">Glycosidase</keyword>
<dbReference type="GO" id="GO:0005764">
    <property type="term" value="C:lysosome"/>
    <property type="evidence" value="ECO:0007669"/>
    <property type="project" value="TreeGrafter"/>
</dbReference>
<dbReference type="PANTHER" id="PTHR10030:SF37">
    <property type="entry name" value="ALPHA-L-FUCOSIDASE-RELATED"/>
    <property type="match status" value="1"/>
</dbReference>
<feature type="signal peptide" evidence="8">
    <location>
        <begin position="1"/>
        <end position="40"/>
    </location>
</feature>
<dbReference type="InterPro" id="IPR017853">
    <property type="entry name" value="GH"/>
</dbReference>
<dbReference type="InterPro" id="IPR013780">
    <property type="entry name" value="Glyco_hydro_b"/>
</dbReference>
<sequence length="498" mass="57157">MVVKINKVSTSKQNCIIIMKKFLFILMLALVQVSHLAAQAHVMSKTYVAPSDPQVQKKLASWQDLKFGLFMHWGTYSQWGIVESWSICPEDEGWTQRKGPYSADYNAYLKAYENLQTTFNPTKFNPDKWVTAAKQAGMKYVVFTTKHHDGFCMFDTKQTDYKITSTKTPFSTNPRSNVAKEIFNAFRSRDFMIGAYFSKPDWHSENYWWPYFPPKDRNVNYDPAKYPERWKKFKDYTYNQIQELMTDYGRVDILWLDGGWVRPQKSESKPDEMLPSDKYNQDIDMPKIAAMGRAKQPGLIVVDRTVTGEYENYTTPEQEVPNKPLDHPWETCMTMGNSWSYVPNDHYKSVNQIVQLLVKIVSRGGSLLMNVGPGPDGDWDPVVYDRLAGISKWIQVNGEGIYGSTSIAPYSADNIYYTKAKHSNTIYAFQLSATDNVTLNPSVKILLDSVSRIKKVTLLGSKQHLKWKMNDGQLIVAIPASLQNISTLQHTATFKIEY</sequence>
<dbReference type="SMART" id="SM00812">
    <property type="entry name" value="Alpha_L_fucos"/>
    <property type="match status" value="1"/>
</dbReference>
<dbReference type="InterPro" id="IPR057739">
    <property type="entry name" value="Glyco_hydro_29_N"/>
</dbReference>
<dbReference type="Proteomes" id="UP000215002">
    <property type="component" value="Chromosome"/>
</dbReference>
<evidence type="ECO:0000256" key="8">
    <source>
        <dbReference type="SAM" id="SignalP"/>
    </source>
</evidence>
<protein>
    <recommendedName>
        <fullName evidence="3">alpha-L-fucosidase</fullName>
        <ecNumber evidence="3">3.2.1.51</ecNumber>
    </recommendedName>
</protein>
<dbReference type="SUPFAM" id="SSF51445">
    <property type="entry name" value="(Trans)glycosidases"/>
    <property type="match status" value="1"/>
</dbReference>
<comment type="function">
    <text evidence="1">Alpha-L-fucosidase is responsible for hydrolyzing the alpha-1,6-linked fucose joined to the reducing-end N-acetylglucosamine of the carbohydrate moieties of glycoproteins.</text>
</comment>
<feature type="chain" id="PRO_5013302129" description="alpha-L-fucosidase" evidence="8">
    <location>
        <begin position="41"/>
        <end position="498"/>
    </location>
</feature>
<gene>
    <name evidence="11" type="ORF">MuYL_3501</name>
</gene>
<dbReference type="GO" id="GO:0006004">
    <property type="term" value="P:fucose metabolic process"/>
    <property type="evidence" value="ECO:0007669"/>
    <property type="project" value="InterPro"/>
</dbReference>
<evidence type="ECO:0000256" key="2">
    <source>
        <dbReference type="ARBA" id="ARBA00007951"/>
    </source>
</evidence>
<dbReference type="GO" id="GO:0004560">
    <property type="term" value="F:alpha-L-fucosidase activity"/>
    <property type="evidence" value="ECO:0007669"/>
    <property type="project" value="InterPro"/>
</dbReference>
<dbReference type="InterPro" id="IPR031919">
    <property type="entry name" value="Fucosidase_C"/>
</dbReference>
<dbReference type="InterPro" id="IPR016286">
    <property type="entry name" value="FUC_metazoa-typ"/>
</dbReference>
<evidence type="ECO:0000313" key="12">
    <source>
        <dbReference type="Proteomes" id="UP000215002"/>
    </source>
</evidence>
<evidence type="ECO:0000259" key="9">
    <source>
        <dbReference type="Pfam" id="PF01120"/>
    </source>
</evidence>
<dbReference type="AlphaFoldDB" id="A0A223NZX8"/>
<dbReference type="InterPro" id="IPR000933">
    <property type="entry name" value="Glyco_hydro_29"/>
</dbReference>
<keyword evidence="4 8" id="KW-0732">Signal</keyword>
<feature type="site" description="May be important for catalysis" evidence="7">
    <location>
        <position position="332"/>
    </location>
</feature>
<dbReference type="EC" id="3.2.1.51" evidence="3"/>
<dbReference type="KEGG" id="muc:MuYL_3501"/>
<organism evidence="11 12">
    <name type="scientific">Mucilaginibacter xinganensis</name>
    <dbReference type="NCBI Taxonomy" id="1234841"/>
    <lineage>
        <taxon>Bacteria</taxon>
        <taxon>Pseudomonadati</taxon>
        <taxon>Bacteroidota</taxon>
        <taxon>Sphingobacteriia</taxon>
        <taxon>Sphingobacteriales</taxon>
        <taxon>Sphingobacteriaceae</taxon>
        <taxon>Mucilaginibacter</taxon>
    </lineage>
</organism>
<dbReference type="Gene3D" id="3.20.20.80">
    <property type="entry name" value="Glycosidases"/>
    <property type="match status" value="1"/>
</dbReference>
<dbReference type="Pfam" id="PF01120">
    <property type="entry name" value="Alpha_L_fucos"/>
    <property type="match status" value="1"/>
</dbReference>
<evidence type="ECO:0000256" key="1">
    <source>
        <dbReference type="ARBA" id="ARBA00004071"/>
    </source>
</evidence>
<reference evidence="11 12" key="1">
    <citation type="submission" date="2017-08" db="EMBL/GenBank/DDBJ databases">
        <title>Complete genome sequence of Mucilaginibacter sp. strain BJC16-A31.</title>
        <authorList>
            <consortium name="Henan University of Science and Technology"/>
            <person name="You X."/>
        </authorList>
    </citation>
    <scope>NUCLEOTIDE SEQUENCE [LARGE SCALE GENOMIC DNA]</scope>
    <source>
        <strain evidence="11 12">BJC16-A31</strain>
    </source>
</reference>
<dbReference type="Gene3D" id="2.60.40.1180">
    <property type="entry name" value="Golgi alpha-mannosidase II"/>
    <property type="match status" value="1"/>
</dbReference>
<keyword evidence="12" id="KW-1185">Reference proteome</keyword>
<proteinExistence type="inferred from homology"/>
<feature type="domain" description="Alpha-L-fucosidase C-terminal" evidence="10">
    <location>
        <begin position="412"/>
        <end position="497"/>
    </location>
</feature>
<evidence type="ECO:0000256" key="3">
    <source>
        <dbReference type="ARBA" id="ARBA00012662"/>
    </source>
</evidence>
<dbReference type="PIRSF" id="PIRSF001092">
    <property type="entry name" value="Alpha-L-fucosidase"/>
    <property type="match status" value="1"/>
</dbReference>
<evidence type="ECO:0000256" key="6">
    <source>
        <dbReference type="ARBA" id="ARBA00023295"/>
    </source>
</evidence>
<name>A0A223NZX8_9SPHI</name>
<dbReference type="GO" id="GO:0016139">
    <property type="term" value="P:glycoside catabolic process"/>
    <property type="evidence" value="ECO:0007669"/>
    <property type="project" value="TreeGrafter"/>
</dbReference>
<evidence type="ECO:0000256" key="4">
    <source>
        <dbReference type="ARBA" id="ARBA00022729"/>
    </source>
</evidence>
<dbReference type="EMBL" id="CP022743">
    <property type="protein sequence ID" value="ASU35386.1"/>
    <property type="molecule type" value="Genomic_DNA"/>
</dbReference>
<feature type="domain" description="Glycoside hydrolase family 29 N-terminal" evidence="9">
    <location>
        <begin position="37"/>
        <end position="399"/>
    </location>
</feature>
<evidence type="ECO:0000256" key="7">
    <source>
        <dbReference type="PIRSR" id="PIRSR001092-1"/>
    </source>
</evidence>
<dbReference type="PANTHER" id="PTHR10030">
    <property type="entry name" value="ALPHA-L-FUCOSIDASE"/>
    <property type="match status" value="1"/>
</dbReference>
<evidence type="ECO:0000313" key="11">
    <source>
        <dbReference type="EMBL" id="ASU35386.1"/>
    </source>
</evidence>
<dbReference type="Pfam" id="PF16757">
    <property type="entry name" value="Fucosidase_C"/>
    <property type="match status" value="1"/>
</dbReference>
<keyword evidence="5" id="KW-0378">Hydrolase</keyword>